<dbReference type="Proteomes" id="UP000321436">
    <property type="component" value="Unassembled WGS sequence"/>
</dbReference>
<organism evidence="2 3">
    <name type="scientific">Chitinophaga cymbidii</name>
    <dbReference type="NCBI Taxonomy" id="1096750"/>
    <lineage>
        <taxon>Bacteria</taxon>
        <taxon>Pseudomonadati</taxon>
        <taxon>Bacteroidota</taxon>
        <taxon>Chitinophagia</taxon>
        <taxon>Chitinophagales</taxon>
        <taxon>Chitinophagaceae</taxon>
        <taxon>Chitinophaga</taxon>
    </lineage>
</organism>
<gene>
    <name evidence="2" type="ORF">CCY01nite_41250</name>
</gene>
<sequence length="311" mass="35737">MLNKVWPAAVNVLYFLVIAFIAIIFVPKSRTINDVSSASSVITDTVRDTYIPRDTGRMTYREFSILENKRENLRQKQQLLNQGGTRAGISYSSPFIGFQANKDGLPKDNTKQHYLTLPGYKLKPDVAFNVKDGKYWLEYPVWDSEGNGGTRYGHYEERQVPFRFAYDKREPFFFNREGSMMIPISKKVYDIFYIPLGVLHVILLIAMGYLFFVIPVKMLIRISKGEVFTKRHVRQLHLISICLLAVPLVTIFMQGVLRLAFHNWITEDVELNIAATLANYKSMLIASVIFFAIAKAFKRGLSLQNEQDLTI</sequence>
<protein>
    <recommendedName>
        <fullName evidence="4">DUF2975 domain-containing protein</fullName>
    </recommendedName>
</protein>
<reference evidence="2 3" key="1">
    <citation type="submission" date="2019-07" db="EMBL/GenBank/DDBJ databases">
        <title>Whole genome shotgun sequence of Chitinophaga cymbidii NBRC 109752.</title>
        <authorList>
            <person name="Hosoyama A."/>
            <person name="Uohara A."/>
            <person name="Ohji S."/>
            <person name="Ichikawa N."/>
        </authorList>
    </citation>
    <scope>NUCLEOTIDE SEQUENCE [LARGE SCALE GENOMIC DNA]</scope>
    <source>
        <strain evidence="2 3">NBRC 109752</strain>
    </source>
</reference>
<evidence type="ECO:0000313" key="2">
    <source>
        <dbReference type="EMBL" id="GEP97865.1"/>
    </source>
</evidence>
<keyword evidence="3" id="KW-1185">Reference proteome</keyword>
<dbReference type="AlphaFoldDB" id="A0A512RQA4"/>
<feature type="transmembrane region" description="Helical" evidence="1">
    <location>
        <begin position="277"/>
        <end position="297"/>
    </location>
</feature>
<feature type="transmembrane region" description="Helical" evidence="1">
    <location>
        <begin position="236"/>
        <end position="257"/>
    </location>
</feature>
<evidence type="ECO:0008006" key="4">
    <source>
        <dbReference type="Google" id="ProtNLM"/>
    </source>
</evidence>
<evidence type="ECO:0000256" key="1">
    <source>
        <dbReference type="SAM" id="Phobius"/>
    </source>
</evidence>
<evidence type="ECO:0000313" key="3">
    <source>
        <dbReference type="Proteomes" id="UP000321436"/>
    </source>
</evidence>
<feature type="transmembrane region" description="Helical" evidence="1">
    <location>
        <begin position="191"/>
        <end position="216"/>
    </location>
</feature>
<dbReference type="Pfam" id="PF11188">
    <property type="entry name" value="DUF2975"/>
    <property type="match status" value="1"/>
</dbReference>
<feature type="transmembrane region" description="Helical" evidence="1">
    <location>
        <begin position="5"/>
        <end position="26"/>
    </location>
</feature>
<dbReference type="RefSeq" id="WP_186831187.1">
    <property type="nucleotide sequence ID" value="NZ_BKAU01000005.1"/>
</dbReference>
<keyword evidence="1" id="KW-0812">Transmembrane</keyword>
<keyword evidence="1" id="KW-1133">Transmembrane helix</keyword>
<dbReference type="InterPro" id="IPR021354">
    <property type="entry name" value="DUF2975"/>
</dbReference>
<keyword evidence="1" id="KW-0472">Membrane</keyword>
<proteinExistence type="predicted"/>
<name>A0A512RQA4_9BACT</name>
<dbReference type="EMBL" id="BKAU01000005">
    <property type="protein sequence ID" value="GEP97865.1"/>
    <property type="molecule type" value="Genomic_DNA"/>
</dbReference>
<comment type="caution">
    <text evidence="2">The sequence shown here is derived from an EMBL/GenBank/DDBJ whole genome shotgun (WGS) entry which is preliminary data.</text>
</comment>
<accession>A0A512RQA4</accession>